<feature type="region of interest" description="Disordered" evidence="1">
    <location>
        <begin position="103"/>
        <end position="181"/>
    </location>
</feature>
<protein>
    <submittedName>
        <fullName evidence="2">Uncharacterized protein</fullName>
    </submittedName>
</protein>
<evidence type="ECO:0000256" key="1">
    <source>
        <dbReference type="SAM" id="MobiDB-lite"/>
    </source>
</evidence>
<feature type="compositionally biased region" description="Pro residues" evidence="1">
    <location>
        <begin position="170"/>
        <end position="181"/>
    </location>
</feature>
<proteinExistence type="predicted"/>
<dbReference type="EMBL" id="JAGSXJ010000002">
    <property type="protein sequence ID" value="KAH6695467.1"/>
    <property type="molecule type" value="Genomic_DNA"/>
</dbReference>
<name>A0A9P8VM11_9PEZI</name>
<keyword evidence="3" id="KW-1185">Reference proteome</keyword>
<dbReference type="Proteomes" id="UP000770015">
    <property type="component" value="Unassembled WGS sequence"/>
</dbReference>
<dbReference type="AlphaFoldDB" id="A0A9P8VM11"/>
<evidence type="ECO:0000313" key="3">
    <source>
        <dbReference type="Proteomes" id="UP000770015"/>
    </source>
</evidence>
<accession>A0A9P8VM11</accession>
<comment type="caution">
    <text evidence="2">The sequence shown here is derived from an EMBL/GenBank/DDBJ whole genome shotgun (WGS) entry which is preliminary data.</text>
</comment>
<sequence length="181" mass="19111">MSLSLLQFRKPLHNLCQRPSFRSTLSMGFTGALAFRYVLGIYGEGGASVSARPFATRSLMIRGQDIGSDMQLYLVLSNTRPRSPADRLPIAATVPAAVAAVSAPGPDQKATCPGGPAKTVYPTASRRPPGSTTLPAFSFRKAIAPNPADNPASATTSDRPGDLSDSCESSPPPPPLERSWR</sequence>
<organism evidence="2 3">
    <name type="scientific">Plectosphaerella plurivora</name>
    <dbReference type="NCBI Taxonomy" id="936078"/>
    <lineage>
        <taxon>Eukaryota</taxon>
        <taxon>Fungi</taxon>
        <taxon>Dikarya</taxon>
        <taxon>Ascomycota</taxon>
        <taxon>Pezizomycotina</taxon>
        <taxon>Sordariomycetes</taxon>
        <taxon>Hypocreomycetidae</taxon>
        <taxon>Glomerellales</taxon>
        <taxon>Plectosphaerellaceae</taxon>
        <taxon>Plectosphaerella</taxon>
    </lineage>
</organism>
<gene>
    <name evidence="2" type="ORF">F5X68DRAFT_30476</name>
</gene>
<evidence type="ECO:0000313" key="2">
    <source>
        <dbReference type="EMBL" id="KAH6695467.1"/>
    </source>
</evidence>
<reference evidence="2" key="1">
    <citation type="journal article" date="2021" name="Nat. Commun.">
        <title>Genetic determinants of endophytism in the Arabidopsis root mycobiome.</title>
        <authorList>
            <person name="Mesny F."/>
            <person name="Miyauchi S."/>
            <person name="Thiergart T."/>
            <person name="Pickel B."/>
            <person name="Atanasova L."/>
            <person name="Karlsson M."/>
            <person name="Huettel B."/>
            <person name="Barry K.W."/>
            <person name="Haridas S."/>
            <person name="Chen C."/>
            <person name="Bauer D."/>
            <person name="Andreopoulos W."/>
            <person name="Pangilinan J."/>
            <person name="LaButti K."/>
            <person name="Riley R."/>
            <person name="Lipzen A."/>
            <person name="Clum A."/>
            <person name="Drula E."/>
            <person name="Henrissat B."/>
            <person name="Kohler A."/>
            <person name="Grigoriev I.V."/>
            <person name="Martin F.M."/>
            <person name="Hacquard S."/>
        </authorList>
    </citation>
    <scope>NUCLEOTIDE SEQUENCE</scope>
    <source>
        <strain evidence="2">MPI-SDFR-AT-0117</strain>
    </source>
</reference>